<keyword evidence="2" id="KW-1185">Reference proteome</keyword>
<dbReference type="Proteomes" id="UP000583752">
    <property type="component" value="Unassembled WGS sequence"/>
</dbReference>
<dbReference type="AlphaFoldDB" id="A0A848HIA2"/>
<accession>A0A848HIA2</accession>
<sequence>MTVLIPYASLAPAPWKNGGGSTIEIAVVPPGAAFDEFDWRISLATIAQDGPFSKFRGIDRSLALVDGPGVSLEIDGDSRFVLSEEAPIVEFPGEADVTASMLGAPTTDFNVMTRRSRCHHRLGRRSLEGISEFAPRGDVTILFLAEGESLSVSSDTERIGMVRFDAVVFDTDTVWKLETGEATVLVVDIFLDGA</sequence>
<dbReference type="SUPFAM" id="SSF51182">
    <property type="entry name" value="RmlC-like cupins"/>
    <property type="match status" value="1"/>
</dbReference>
<name>A0A848HIA2_9BURK</name>
<dbReference type="InterPro" id="IPR010282">
    <property type="entry name" value="Uncharacterised_HutD/Ves"/>
</dbReference>
<reference evidence="1 2" key="1">
    <citation type="submission" date="2020-04" db="EMBL/GenBank/DDBJ databases">
        <title>Massilia sp. RP-1-19 isolated from soil.</title>
        <authorList>
            <person name="Dahal R.H."/>
        </authorList>
    </citation>
    <scope>NUCLEOTIDE SEQUENCE [LARGE SCALE GENOMIC DNA]</scope>
    <source>
        <strain evidence="1 2">RP-1-19</strain>
    </source>
</reference>
<dbReference type="EMBL" id="JABBGG010000005">
    <property type="protein sequence ID" value="NML61596.1"/>
    <property type="molecule type" value="Genomic_DNA"/>
</dbReference>
<dbReference type="InterPro" id="IPR014710">
    <property type="entry name" value="RmlC-like_jellyroll"/>
</dbReference>
<dbReference type="PANTHER" id="PTHR37943">
    <property type="entry name" value="PROTEIN VES"/>
    <property type="match status" value="1"/>
</dbReference>
<dbReference type="Pfam" id="PF05962">
    <property type="entry name" value="HutD"/>
    <property type="match status" value="1"/>
</dbReference>
<evidence type="ECO:0000313" key="1">
    <source>
        <dbReference type="EMBL" id="NML61596.1"/>
    </source>
</evidence>
<gene>
    <name evidence="1" type="ORF">HHL21_11000</name>
</gene>
<protein>
    <submittedName>
        <fullName evidence="1">HutD family protein</fullName>
    </submittedName>
</protein>
<dbReference type="InterPro" id="IPR011051">
    <property type="entry name" value="RmlC_Cupin_sf"/>
</dbReference>
<organism evidence="1 2">
    <name type="scientific">Massilia polaris</name>
    <dbReference type="NCBI Taxonomy" id="2728846"/>
    <lineage>
        <taxon>Bacteria</taxon>
        <taxon>Pseudomonadati</taxon>
        <taxon>Pseudomonadota</taxon>
        <taxon>Betaproteobacteria</taxon>
        <taxon>Burkholderiales</taxon>
        <taxon>Oxalobacteraceae</taxon>
        <taxon>Telluria group</taxon>
        <taxon>Massilia</taxon>
    </lineage>
</organism>
<dbReference type="CDD" id="cd20293">
    <property type="entry name" value="cupin_HutD_N"/>
    <property type="match status" value="1"/>
</dbReference>
<comment type="caution">
    <text evidence="1">The sequence shown here is derived from an EMBL/GenBank/DDBJ whole genome shotgun (WGS) entry which is preliminary data.</text>
</comment>
<proteinExistence type="predicted"/>
<dbReference type="PANTHER" id="PTHR37943:SF1">
    <property type="entry name" value="PROTEIN VES"/>
    <property type="match status" value="1"/>
</dbReference>
<dbReference type="Gene3D" id="2.60.120.10">
    <property type="entry name" value="Jelly Rolls"/>
    <property type="match status" value="1"/>
</dbReference>
<evidence type="ECO:0000313" key="2">
    <source>
        <dbReference type="Proteomes" id="UP000583752"/>
    </source>
</evidence>
<dbReference type="RefSeq" id="WP_169465656.1">
    <property type="nucleotide sequence ID" value="NZ_JABBGG010000005.1"/>
</dbReference>